<reference evidence="2 3" key="1">
    <citation type="submission" date="2023-04" db="EMBL/GenBank/DDBJ databases">
        <title>Jannaschia ovalis sp. nov., a marine bacterium isolated from sea tidal flat.</title>
        <authorList>
            <person name="Kwon D.Y."/>
            <person name="Kim J.-J."/>
        </authorList>
    </citation>
    <scope>NUCLEOTIDE SEQUENCE [LARGE SCALE GENOMIC DNA]</scope>
    <source>
        <strain evidence="2 3">GRR-S6-38</strain>
    </source>
</reference>
<evidence type="ECO:0000313" key="3">
    <source>
        <dbReference type="Proteomes" id="UP001243420"/>
    </source>
</evidence>
<organism evidence="2 3">
    <name type="scientific">Jannaschia ovalis</name>
    <dbReference type="NCBI Taxonomy" id="3038773"/>
    <lineage>
        <taxon>Bacteria</taxon>
        <taxon>Pseudomonadati</taxon>
        <taxon>Pseudomonadota</taxon>
        <taxon>Alphaproteobacteria</taxon>
        <taxon>Rhodobacterales</taxon>
        <taxon>Roseobacteraceae</taxon>
        <taxon>Jannaschia</taxon>
    </lineage>
</organism>
<protein>
    <recommendedName>
        <fullName evidence="4">Excalibur calcium-binding domain-containing protein</fullName>
    </recommendedName>
</protein>
<dbReference type="Proteomes" id="UP001243420">
    <property type="component" value="Chromosome"/>
</dbReference>
<name>A0ABY8LB29_9RHOB</name>
<evidence type="ECO:0000313" key="2">
    <source>
        <dbReference type="EMBL" id="WGH77822.1"/>
    </source>
</evidence>
<evidence type="ECO:0008006" key="4">
    <source>
        <dbReference type="Google" id="ProtNLM"/>
    </source>
</evidence>
<sequence>MRIPSLIGAGLALTLLAACEPPVPESAPRGAGFETPAQYAARREAMLRGTPAPLRPEQTVLPPTTPPASEAQQIASATRAVLQPGTAPARPPASQPISIAPAQVPPAQVAAAAPAPLPPAATAPAGTSAPLDLDRDNPNISREQDFAAVSAARSIEDDAARVRAARQQYQIVRPTQLQRPEDGRPNIVAYAINQAQPVGTRAFSRNPLSSARRAEARCQGYRTADIAQEDFLAAGGPERDRLGLDPDGDGNACGWDPATFRALVQN</sequence>
<keyword evidence="3" id="KW-1185">Reference proteome</keyword>
<feature type="compositionally biased region" description="Low complexity" evidence="1">
    <location>
        <begin position="122"/>
        <end position="131"/>
    </location>
</feature>
<proteinExistence type="predicted"/>
<evidence type="ECO:0000256" key="1">
    <source>
        <dbReference type="SAM" id="MobiDB-lite"/>
    </source>
</evidence>
<accession>A0ABY8LB29</accession>
<gene>
    <name evidence="2" type="ORF">P8627_12365</name>
</gene>
<dbReference type="RefSeq" id="WP_279964434.1">
    <property type="nucleotide sequence ID" value="NZ_CP122537.1"/>
</dbReference>
<dbReference type="EMBL" id="CP122537">
    <property type="protein sequence ID" value="WGH77822.1"/>
    <property type="molecule type" value="Genomic_DNA"/>
</dbReference>
<feature type="region of interest" description="Disordered" evidence="1">
    <location>
        <begin position="110"/>
        <end position="139"/>
    </location>
</feature>
<dbReference type="PROSITE" id="PS51257">
    <property type="entry name" value="PROKAR_LIPOPROTEIN"/>
    <property type="match status" value="1"/>
</dbReference>